<evidence type="ECO:0000313" key="2">
    <source>
        <dbReference type="EMBL" id="WCO66978.1"/>
    </source>
</evidence>
<dbReference type="InterPro" id="IPR050789">
    <property type="entry name" value="Diverse_Enzym_Activities"/>
</dbReference>
<dbReference type="SUPFAM" id="SSF56601">
    <property type="entry name" value="beta-lactamase/transpeptidase-like"/>
    <property type="match status" value="1"/>
</dbReference>
<feature type="domain" description="Beta-lactamase-related" evidence="1">
    <location>
        <begin position="30"/>
        <end position="399"/>
    </location>
</feature>
<protein>
    <submittedName>
        <fullName evidence="2">Serine hydrolase</fullName>
    </submittedName>
</protein>
<dbReference type="KEGG" id="ima:PO878_21025"/>
<accession>A0AAE9Y9F4</accession>
<dbReference type="PANTHER" id="PTHR43283">
    <property type="entry name" value="BETA-LACTAMASE-RELATED"/>
    <property type="match status" value="1"/>
</dbReference>
<dbReference type="RefSeq" id="WP_272736500.1">
    <property type="nucleotide sequence ID" value="NZ_CP116942.1"/>
</dbReference>
<keyword evidence="3" id="KW-1185">Reference proteome</keyword>
<dbReference type="InterPro" id="IPR012338">
    <property type="entry name" value="Beta-lactam/transpept-like"/>
</dbReference>
<dbReference type="AlphaFoldDB" id="A0AAE9Y9F4"/>
<gene>
    <name evidence="2" type="ORF">PO878_21025</name>
</gene>
<dbReference type="GO" id="GO:0016787">
    <property type="term" value="F:hydrolase activity"/>
    <property type="evidence" value="ECO:0007669"/>
    <property type="project" value="UniProtKB-KW"/>
</dbReference>
<sequence length="417" mass="45141">MSTTTTDAAALEPEVDPGEVGLDAERLARIDRHLQGYVDDGRLAGWLFALTRHGRLAHVARAGHRDAEAGLPIEDDTVFRIYSMTKPLTSVAAMMLYEEGAFALKDPISRWIPCFEDLQVYRSGSGDQIETEPAVEPIRVWHLLTHTAGLTYGFHRADPVDALYRDHGYDFGQPRGVDLAAACETWASLPLLFQPGSEWVYSVATDVLGHLVEVISGQSLDAFLAERILGPLGMVDTRFGLPDEQRHRLAGLYVPGADGRAARFDEIGPVAHGTPTFLSGGGGLVSTAADYLRFADMLRRGGEADGVRLLSDRTVRYMTQNHLPGGADLERYGRPLFAETTYDGVGFGLGFAVTLDPVANKVLGTPGTYTWGGAASTSFWVDPEEDVTAVFLTQLLPSSTHPLRSALSQLVSQALVG</sequence>
<reference evidence="2" key="1">
    <citation type="submission" date="2023-01" db="EMBL/GenBank/DDBJ databases">
        <title>The diversity of Class Acidimicrobiia in South China Sea sediment environments and the proposal of Iamia marina sp. nov., a novel species of the genus Iamia.</title>
        <authorList>
            <person name="He Y."/>
            <person name="Tian X."/>
        </authorList>
    </citation>
    <scope>NUCLEOTIDE SEQUENCE</scope>
    <source>
        <strain evidence="2">DSM 19957</strain>
    </source>
</reference>
<proteinExistence type="predicted"/>
<dbReference type="EMBL" id="CP116942">
    <property type="protein sequence ID" value="WCO66978.1"/>
    <property type="molecule type" value="Genomic_DNA"/>
</dbReference>
<dbReference type="Pfam" id="PF00144">
    <property type="entry name" value="Beta-lactamase"/>
    <property type="match status" value="1"/>
</dbReference>
<dbReference type="InterPro" id="IPR001466">
    <property type="entry name" value="Beta-lactam-related"/>
</dbReference>
<evidence type="ECO:0000259" key="1">
    <source>
        <dbReference type="Pfam" id="PF00144"/>
    </source>
</evidence>
<evidence type="ECO:0000313" key="3">
    <source>
        <dbReference type="Proteomes" id="UP001216390"/>
    </source>
</evidence>
<keyword evidence="2" id="KW-0378">Hydrolase</keyword>
<dbReference type="Gene3D" id="3.40.710.10">
    <property type="entry name" value="DD-peptidase/beta-lactamase superfamily"/>
    <property type="match status" value="1"/>
</dbReference>
<dbReference type="PANTHER" id="PTHR43283:SF3">
    <property type="entry name" value="BETA-LACTAMASE FAMILY PROTEIN (AFU_ORTHOLOGUE AFUA_5G07500)"/>
    <property type="match status" value="1"/>
</dbReference>
<name>A0AAE9Y9F4_9ACTN</name>
<organism evidence="2 3">
    <name type="scientific">Iamia majanohamensis</name>
    <dbReference type="NCBI Taxonomy" id="467976"/>
    <lineage>
        <taxon>Bacteria</taxon>
        <taxon>Bacillati</taxon>
        <taxon>Actinomycetota</taxon>
        <taxon>Acidimicrobiia</taxon>
        <taxon>Acidimicrobiales</taxon>
        <taxon>Iamiaceae</taxon>
        <taxon>Iamia</taxon>
    </lineage>
</organism>
<dbReference type="Proteomes" id="UP001216390">
    <property type="component" value="Chromosome"/>
</dbReference>